<evidence type="ECO:0000313" key="3">
    <source>
        <dbReference type="Proteomes" id="UP001141259"/>
    </source>
</evidence>
<dbReference type="InterPro" id="IPR016032">
    <property type="entry name" value="Sig_transdc_resp-reg_C-effctor"/>
</dbReference>
<dbReference type="Proteomes" id="UP001141259">
    <property type="component" value="Unassembled WGS sequence"/>
</dbReference>
<sequence>MRTPDADKPLTELDARILEGIANGESNVQLAGRLHLSRQGIEYRVAALLRKLQAPNRTALIARAYTLGLFGKRAWPPKVRSEFVR</sequence>
<dbReference type="Gene3D" id="1.10.10.10">
    <property type="entry name" value="Winged helix-like DNA-binding domain superfamily/Winged helix DNA-binding domain"/>
    <property type="match status" value="1"/>
</dbReference>
<proteinExistence type="predicted"/>
<organism evidence="2 3">
    <name type="scientific">Umezawaea endophytica</name>
    <dbReference type="NCBI Taxonomy" id="1654476"/>
    <lineage>
        <taxon>Bacteria</taxon>
        <taxon>Bacillati</taxon>
        <taxon>Actinomycetota</taxon>
        <taxon>Actinomycetes</taxon>
        <taxon>Pseudonocardiales</taxon>
        <taxon>Pseudonocardiaceae</taxon>
        <taxon>Umezawaea</taxon>
    </lineage>
</organism>
<comment type="caution">
    <text evidence="2">The sequence shown here is derived from an EMBL/GenBank/DDBJ whole genome shotgun (WGS) entry which is preliminary data.</text>
</comment>
<dbReference type="GO" id="GO:0003677">
    <property type="term" value="F:DNA binding"/>
    <property type="evidence" value="ECO:0007669"/>
    <property type="project" value="InterPro"/>
</dbReference>
<accession>A0A9X2VKH3</accession>
<dbReference type="RefSeq" id="WP_259622327.1">
    <property type="nucleotide sequence ID" value="NZ_JANYMP010000003.1"/>
</dbReference>
<dbReference type="AlphaFoldDB" id="A0A9X2VKH3"/>
<evidence type="ECO:0000313" key="2">
    <source>
        <dbReference type="EMBL" id="MCS7476813.1"/>
    </source>
</evidence>
<protein>
    <submittedName>
        <fullName evidence="2">LuxR C-terminal-related transcriptional regulator</fullName>
    </submittedName>
</protein>
<gene>
    <name evidence="2" type="ORF">NZH93_08095</name>
</gene>
<dbReference type="SUPFAM" id="SSF46894">
    <property type="entry name" value="C-terminal effector domain of the bipartite response regulators"/>
    <property type="match status" value="1"/>
</dbReference>
<dbReference type="SMART" id="SM00421">
    <property type="entry name" value="HTH_LUXR"/>
    <property type="match status" value="1"/>
</dbReference>
<evidence type="ECO:0000259" key="1">
    <source>
        <dbReference type="PROSITE" id="PS50043"/>
    </source>
</evidence>
<keyword evidence="3" id="KW-1185">Reference proteome</keyword>
<dbReference type="EMBL" id="JANYMP010000003">
    <property type="protein sequence ID" value="MCS7476813.1"/>
    <property type="molecule type" value="Genomic_DNA"/>
</dbReference>
<reference evidence="2" key="1">
    <citation type="submission" date="2022-08" db="EMBL/GenBank/DDBJ databases">
        <authorList>
            <person name="Tistechok S."/>
            <person name="Samborskyy M."/>
            <person name="Roman I."/>
        </authorList>
    </citation>
    <scope>NUCLEOTIDE SEQUENCE</scope>
    <source>
        <strain evidence="2">DSM 103496</strain>
    </source>
</reference>
<dbReference type="PROSITE" id="PS50043">
    <property type="entry name" value="HTH_LUXR_2"/>
    <property type="match status" value="1"/>
</dbReference>
<dbReference type="Pfam" id="PF00196">
    <property type="entry name" value="GerE"/>
    <property type="match status" value="1"/>
</dbReference>
<feature type="domain" description="HTH luxR-type" evidence="1">
    <location>
        <begin position="3"/>
        <end position="68"/>
    </location>
</feature>
<dbReference type="InterPro" id="IPR000792">
    <property type="entry name" value="Tscrpt_reg_LuxR_C"/>
</dbReference>
<dbReference type="InterPro" id="IPR036388">
    <property type="entry name" value="WH-like_DNA-bd_sf"/>
</dbReference>
<name>A0A9X2VKH3_9PSEU</name>
<dbReference type="GO" id="GO:0006355">
    <property type="term" value="P:regulation of DNA-templated transcription"/>
    <property type="evidence" value="ECO:0007669"/>
    <property type="project" value="InterPro"/>
</dbReference>